<dbReference type="InterPro" id="IPR003740">
    <property type="entry name" value="YitT"/>
</dbReference>
<dbReference type="PANTHER" id="PTHR33545">
    <property type="entry name" value="UPF0750 MEMBRANE PROTEIN YITT-RELATED"/>
    <property type="match status" value="1"/>
</dbReference>
<feature type="transmembrane region" description="Helical" evidence="6">
    <location>
        <begin position="114"/>
        <end position="136"/>
    </location>
</feature>
<evidence type="ECO:0000256" key="5">
    <source>
        <dbReference type="ARBA" id="ARBA00023136"/>
    </source>
</evidence>
<feature type="domain" description="DUF2179" evidence="7">
    <location>
        <begin position="229"/>
        <end position="279"/>
    </location>
</feature>
<evidence type="ECO:0000256" key="4">
    <source>
        <dbReference type="ARBA" id="ARBA00022989"/>
    </source>
</evidence>
<dbReference type="InterPro" id="IPR051461">
    <property type="entry name" value="UPF0750_membrane"/>
</dbReference>
<dbReference type="InterPro" id="IPR015867">
    <property type="entry name" value="N-reg_PII/ATP_PRibTrfase_C"/>
</dbReference>
<dbReference type="PIRSF" id="PIRSF006483">
    <property type="entry name" value="Membrane_protein_YitT"/>
    <property type="match status" value="1"/>
</dbReference>
<dbReference type="InterPro" id="IPR019264">
    <property type="entry name" value="DUF2179"/>
</dbReference>
<proteinExistence type="predicted"/>
<dbReference type="Pfam" id="PF10035">
    <property type="entry name" value="DUF2179"/>
    <property type="match status" value="1"/>
</dbReference>
<evidence type="ECO:0000313" key="9">
    <source>
        <dbReference type="Proteomes" id="UP000442619"/>
    </source>
</evidence>
<keyword evidence="9" id="KW-1185">Reference proteome</keyword>
<comment type="subcellular location">
    <subcellularLocation>
        <location evidence="1">Cell membrane</location>
        <topology evidence="1">Multi-pass membrane protein</topology>
    </subcellularLocation>
</comment>
<keyword evidence="5 6" id="KW-0472">Membrane</keyword>
<dbReference type="GO" id="GO:0005886">
    <property type="term" value="C:plasma membrane"/>
    <property type="evidence" value="ECO:0007669"/>
    <property type="project" value="UniProtKB-SubCell"/>
</dbReference>
<comment type="caution">
    <text evidence="8">The sequence shown here is derived from an EMBL/GenBank/DDBJ whole genome shotgun (WGS) entry which is preliminary data.</text>
</comment>
<gene>
    <name evidence="8" type="ORF">FYJ79_02530</name>
</gene>
<evidence type="ECO:0000313" key="8">
    <source>
        <dbReference type="EMBL" id="MST88466.1"/>
    </source>
</evidence>
<dbReference type="CDD" id="cd16380">
    <property type="entry name" value="YitT_C"/>
    <property type="match status" value="1"/>
</dbReference>
<name>A0A844FSA1_9FIRM</name>
<accession>A0A844FSA1</accession>
<keyword evidence="4 6" id="KW-1133">Transmembrane helix</keyword>
<keyword evidence="3 6" id="KW-0812">Transmembrane</keyword>
<evidence type="ECO:0000259" key="7">
    <source>
        <dbReference type="Pfam" id="PF10035"/>
    </source>
</evidence>
<feature type="transmembrane region" description="Helical" evidence="6">
    <location>
        <begin position="157"/>
        <end position="176"/>
    </location>
</feature>
<dbReference type="Gene3D" id="3.30.70.120">
    <property type="match status" value="1"/>
</dbReference>
<keyword evidence="2" id="KW-1003">Cell membrane</keyword>
<feature type="transmembrane region" description="Helical" evidence="6">
    <location>
        <begin position="55"/>
        <end position="76"/>
    </location>
</feature>
<reference evidence="8 9" key="1">
    <citation type="submission" date="2019-08" db="EMBL/GenBank/DDBJ databases">
        <title>In-depth cultivation of the pig gut microbiome towards novel bacterial diversity and tailored functional studies.</title>
        <authorList>
            <person name="Wylensek D."/>
            <person name="Hitch T.C.A."/>
            <person name="Clavel T."/>
        </authorList>
    </citation>
    <scope>NUCLEOTIDE SEQUENCE [LARGE SCALE GENOMIC DNA]</scope>
    <source>
        <strain evidence="8 9">CA-Schmier-601-WT-3</strain>
    </source>
</reference>
<dbReference type="Pfam" id="PF02588">
    <property type="entry name" value="YitT_membrane"/>
    <property type="match status" value="1"/>
</dbReference>
<feature type="transmembrane region" description="Helical" evidence="6">
    <location>
        <begin position="182"/>
        <end position="200"/>
    </location>
</feature>
<dbReference type="PANTHER" id="PTHR33545:SF9">
    <property type="entry name" value="UPF0750 MEMBRANE PROTEIN YITE"/>
    <property type="match status" value="1"/>
</dbReference>
<sequence>MEKGNIMKTKQLFKELMMLSFATLIISAAVFFFLVPSHAAVSSVSGLAIVIRQFVHLPISVITMILNISLLIIGFFTVGKEFGYKTVYTSILLPLFIGMFEMLFPHFTSFTHDALLDVVCYIFVVSIGLAILFNMNASSGGIDIIAKIMNVYFHVELGKAVSIAGLLISFSSLLAYDSKTVILSLLGSYLNGIVLDHFIFDQNMKKRVCIVSPKIEEIRDFILNELHSGASIYKCIGAYHGDVHDEIVCITDKAEFRKLMNFVHEIDEDAFITVYKVANMQYRSKVLEEKVF</sequence>
<evidence type="ECO:0000256" key="3">
    <source>
        <dbReference type="ARBA" id="ARBA00022692"/>
    </source>
</evidence>
<feature type="transmembrane region" description="Helical" evidence="6">
    <location>
        <begin position="88"/>
        <end position="108"/>
    </location>
</feature>
<evidence type="ECO:0000256" key="6">
    <source>
        <dbReference type="SAM" id="Phobius"/>
    </source>
</evidence>
<organism evidence="8 9">
    <name type="scientific">Sharpea porci</name>
    <dbReference type="NCBI Taxonomy" id="2652286"/>
    <lineage>
        <taxon>Bacteria</taxon>
        <taxon>Bacillati</taxon>
        <taxon>Bacillota</taxon>
        <taxon>Erysipelotrichia</taxon>
        <taxon>Erysipelotrichales</taxon>
        <taxon>Coprobacillaceae</taxon>
        <taxon>Sharpea</taxon>
    </lineage>
</organism>
<dbReference type="EMBL" id="VUNM01000003">
    <property type="protein sequence ID" value="MST88466.1"/>
    <property type="molecule type" value="Genomic_DNA"/>
</dbReference>
<protein>
    <submittedName>
        <fullName evidence="8">YitT family protein</fullName>
    </submittedName>
</protein>
<evidence type="ECO:0000256" key="1">
    <source>
        <dbReference type="ARBA" id="ARBA00004651"/>
    </source>
</evidence>
<dbReference type="Proteomes" id="UP000442619">
    <property type="component" value="Unassembled WGS sequence"/>
</dbReference>
<dbReference type="AlphaFoldDB" id="A0A844FSA1"/>
<evidence type="ECO:0000256" key="2">
    <source>
        <dbReference type="ARBA" id="ARBA00022475"/>
    </source>
</evidence>